<evidence type="ECO:0000313" key="2">
    <source>
        <dbReference type="EMBL" id="CAB4924544.1"/>
    </source>
</evidence>
<protein>
    <submittedName>
        <fullName evidence="2">Unannotated protein</fullName>
    </submittedName>
</protein>
<feature type="compositionally biased region" description="Basic and acidic residues" evidence="1">
    <location>
        <begin position="69"/>
        <end position="94"/>
    </location>
</feature>
<feature type="compositionally biased region" description="Low complexity" evidence="1">
    <location>
        <begin position="95"/>
        <end position="113"/>
    </location>
</feature>
<accession>A0A6J7I1F5</accession>
<feature type="region of interest" description="Disordered" evidence="1">
    <location>
        <begin position="65"/>
        <end position="163"/>
    </location>
</feature>
<dbReference type="AlphaFoldDB" id="A0A6J7I1F5"/>
<proteinExistence type="predicted"/>
<evidence type="ECO:0000256" key="1">
    <source>
        <dbReference type="SAM" id="MobiDB-lite"/>
    </source>
</evidence>
<reference evidence="2" key="1">
    <citation type="submission" date="2020-05" db="EMBL/GenBank/DDBJ databases">
        <authorList>
            <person name="Chiriac C."/>
            <person name="Salcher M."/>
            <person name="Ghai R."/>
            <person name="Kavagutti S V."/>
        </authorList>
    </citation>
    <scope>NUCLEOTIDE SEQUENCE</scope>
</reference>
<organism evidence="2">
    <name type="scientific">freshwater metagenome</name>
    <dbReference type="NCBI Taxonomy" id="449393"/>
    <lineage>
        <taxon>unclassified sequences</taxon>
        <taxon>metagenomes</taxon>
        <taxon>ecological metagenomes</taxon>
    </lineage>
</organism>
<name>A0A6J7I1F5_9ZZZZ</name>
<gene>
    <name evidence="2" type="ORF">UFOPK3564_02032</name>
</gene>
<feature type="region of interest" description="Disordered" evidence="1">
    <location>
        <begin position="1"/>
        <end position="29"/>
    </location>
</feature>
<feature type="compositionally biased region" description="Basic residues" evidence="1">
    <location>
        <begin position="114"/>
        <end position="136"/>
    </location>
</feature>
<dbReference type="EMBL" id="CAFBMK010000124">
    <property type="protein sequence ID" value="CAB4924544.1"/>
    <property type="molecule type" value="Genomic_DNA"/>
</dbReference>
<sequence>MESSQFSKRGAKARGLDEESAAAPAVDEAHRECWVCRSTGKLISGADGEPHEVVCPWCEGTKLTIPAHDAQEHPSETPREKTPEEMEAAKERAKAMLAKRGAAKKSAGGAAKKPAAKRKPAAKKAGAKKAPAKRAAAKKDAPPANTPIPRPMTRRTVKSTDDT</sequence>